<dbReference type="OrthoDB" id="1905571at2"/>
<keyword evidence="1" id="KW-0812">Transmembrane</keyword>
<evidence type="ECO:0000313" key="3">
    <source>
        <dbReference type="Proteomes" id="UP000186795"/>
    </source>
</evidence>
<keyword evidence="1" id="KW-1133">Transmembrane helix</keyword>
<keyword evidence="3" id="KW-1185">Reference proteome</keyword>
<name>A0A1N7PZH0_9BACL</name>
<keyword evidence="1" id="KW-0472">Membrane</keyword>
<protein>
    <submittedName>
        <fullName evidence="2">Uncharacterized protein</fullName>
    </submittedName>
</protein>
<feature type="transmembrane region" description="Helical" evidence="1">
    <location>
        <begin position="78"/>
        <end position="93"/>
    </location>
</feature>
<reference evidence="3" key="1">
    <citation type="submission" date="2017-01" db="EMBL/GenBank/DDBJ databases">
        <authorList>
            <person name="Varghese N."/>
            <person name="Submissions S."/>
        </authorList>
    </citation>
    <scope>NUCLEOTIDE SEQUENCE [LARGE SCALE GENOMIC DNA]</scope>
    <source>
        <strain evidence="3">DSM 45196</strain>
    </source>
</reference>
<dbReference type="Proteomes" id="UP000186795">
    <property type="component" value="Unassembled WGS sequence"/>
</dbReference>
<feature type="transmembrane region" description="Helical" evidence="1">
    <location>
        <begin position="114"/>
        <end position="136"/>
    </location>
</feature>
<feature type="transmembrane region" description="Helical" evidence="1">
    <location>
        <begin position="55"/>
        <end position="72"/>
    </location>
</feature>
<evidence type="ECO:0000256" key="1">
    <source>
        <dbReference type="SAM" id="Phobius"/>
    </source>
</evidence>
<feature type="transmembrane region" description="Helical" evidence="1">
    <location>
        <begin position="20"/>
        <end position="43"/>
    </location>
</feature>
<accession>A0A1N7PZH0</accession>
<organism evidence="2 3">
    <name type="scientific">Kroppenstedtia eburnea</name>
    <dbReference type="NCBI Taxonomy" id="714067"/>
    <lineage>
        <taxon>Bacteria</taxon>
        <taxon>Bacillati</taxon>
        <taxon>Bacillota</taxon>
        <taxon>Bacilli</taxon>
        <taxon>Bacillales</taxon>
        <taxon>Thermoactinomycetaceae</taxon>
        <taxon>Kroppenstedtia</taxon>
    </lineage>
</organism>
<dbReference type="AlphaFoldDB" id="A0A1N7PZH0"/>
<dbReference type="EMBL" id="FTOD01000016">
    <property type="protein sequence ID" value="SIT16004.1"/>
    <property type="molecule type" value="Genomic_DNA"/>
</dbReference>
<gene>
    <name evidence="2" type="ORF">SAMN05421790_11629</name>
</gene>
<evidence type="ECO:0000313" key="2">
    <source>
        <dbReference type="EMBL" id="SIT16004.1"/>
    </source>
</evidence>
<sequence length="139" mass="15488">MEANQQIPANVKPKPIWSPLAVGLFCFFFSFLAGGLMNAISYGRAGYPERQKRRLLILIPAFIIFGIVVIVSPDSLNILFNLFNVAVAIYFYQDQKKLFEEHIQRGGEKAGVGIPLLIALPITFILLFFVMIAAIISVL</sequence>
<proteinExistence type="predicted"/>
<dbReference type="RefSeq" id="WP_009711294.1">
    <property type="nucleotide sequence ID" value="NZ_CP048103.1"/>
</dbReference>